<dbReference type="NCBIfam" id="TIGR03504">
    <property type="entry name" value="FimV_Cterm"/>
    <property type="match status" value="1"/>
</dbReference>
<keyword evidence="6" id="KW-1185">Reference proteome</keyword>
<evidence type="ECO:0000256" key="3">
    <source>
        <dbReference type="SAM" id="Phobius"/>
    </source>
</evidence>
<dbReference type="NCBIfam" id="TIGR03505">
    <property type="entry name" value="FimV_core"/>
    <property type="match status" value="1"/>
</dbReference>
<sequence length="688" mass="75276">MAIYRISQFKSSLIPGLIAALFLAPLSNVLAQQTDNTASEQDVFVGDNKSTYGPIKASDTLWKIANAYRPDSSVTNYQVMVALFKTNPNAFVNNDINFLIQGQYLRIPTLEQINKVVPFHRQNDSDSSLNRINNAIASNIKSETGEVVAAETTAPNTQVATLDPVSAPDTESVTAQTEPAITESVATNTKANPELESAKADSNEEPSVSQDSASSELANASTETSVLGLTLEGVEEEATEPAPAQPQVSNSEVEESLAAVGVKLDDLQYELERSKQNQAELDQKLEEQNVLLLQSKKREQRLMAEQEALKKRNAGVFNSPVAYWSVIGLLFVLFAVLTVMVQRRRRVEKELLALKPEFSANKQSQTIKVAKSTPVAKAKAINSKTDVTEKSLSTRADSRIQKNSIENIKDASVLQPSAVLFDGGINKDEKNELNSNATDQPVSATKARDPLAEAFAKVELKESHVEPDELVSEADFLANLVKNEANDTLDNDLNMDHIIEDMVDEDTKAKPAKLHSDSQFGNGADLSSSQLKEIDDFNDVEFDKLLEEISSESEHMSFESAAESTSTQVEDSNALSTHSNHVGVSSEQDFVEIEDIIADSESSEEYAEPYQEGKIDVGLDEFPEFTQNVNPVNVDDDKHGVNAKLDLAQVYIEIGDEDNAAVILKNVMKLGNSSQQQQAQQLLYSLKS</sequence>
<evidence type="ECO:0000256" key="4">
    <source>
        <dbReference type="SAM" id="SignalP"/>
    </source>
</evidence>
<accession>A0A5R9ILU2</accession>
<feature type="signal peptide" evidence="4">
    <location>
        <begin position="1"/>
        <end position="31"/>
    </location>
</feature>
<dbReference type="EMBL" id="VCBC01000012">
    <property type="protein sequence ID" value="TLU64221.1"/>
    <property type="molecule type" value="Genomic_DNA"/>
</dbReference>
<keyword evidence="4" id="KW-0732">Signal</keyword>
<feature type="transmembrane region" description="Helical" evidence="3">
    <location>
        <begin position="321"/>
        <end position="341"/>
    </location>
</feature>
<dbReference type="AlphaFoldDB" id="A0A5R9ILU2"/>
<evidence type="ECO:0000256" key="1">
    <source>
        <dbReference type="SAM" id="Coils"/>
    </source>
</evidence>
<keyword evidence="3" id="KW-0472">Membrane</keyword>
<feature type="compositionally biased region" description="Polar residues" evidence="2">
    <location>
        <begin position="205"/>
        <end position="225"/>
    </location>
</feature>
<feature type="chain" id="PRO_5024441151" description="LysM domain-containing protein" evidence="4">
    <location>
        <begin position="32"/>
        <end position="688"/>
    </location>
</feature>
<gene>
    <name evidence="5" type="ORF">FE810_13065</name>
</gene>
<feature type="compositionally biased region" description="Polar residues" evidence="2">
    <location>
        <begin position="562"/>
        <end position="583"/>
    </location>
</feature>
<keyword evidence="1" id="KW-0175">Coiled coil</keyword>
<dbReference type="Proteomes" id="UP000307790">
    <property type="component" value="Unassembled WGS sequence"/>
</dbReference>
<feature type="region of interest" description="Disordered" evidence="2">
    <location>
        <begin position="153"/>
        <end position="226"/>
    </location>
</feature>
<evidence type="ECO:0000256" key="2">
    <source>
        <dbReference type="SAM" id="MobiDB-lite"/>
    </source>
</evidence>
<dbReference type="InterPro" id="IPR020011">
    <property type="entry name" value="FimV_C"/>
</dbReference>
<dbReference type="InterPro" id="IPR038440">
    <property type="entry name" value="FimV_C_sf"/>
</dbReference>
<evidence type="ECO:0000313" key="6">
    <source>
        <dbReference type="Proteomes" id="UP000307790"/>
    </source>
</evidence>
<keyword evidence="3" id="KW-1133">Transmembrane helix</keyword>
<dbReference type="OrthoDB" id="5298707at2"/>
<evidence type="ECO:0008006" key="7">
    <source>
        <dbReference type="Google" id="ProtNLM"/>
    </source>
</evidence>
<feature type="coiled-coil region" evidence="1">
    <location>
        <begin position="264"/>
        <end position="291"/>
    </location>
</feature>
<proteinExistence type="predicted"/>
<feature type="region of interest" description="Disordered" evidence="2">
    <location>
        <begin position="234"/>
        <end position="253"/>
    </location>
</feature>
<feature type="compositionally biased region" description="Polar residues" evidence="2">
    <location>
        <begin position="169"/>
        <end position="191"/>
    </location>
</feature>
<dbReference type="Gene3D" id="1.20.58.2200">
    <property type="match status" value="1"/>
</dbReference>
<organism evidence="5 6">
    <name type="scientific">Thalassotalea litorea</name>
    <dbReference type="NCBI Taxonomy" id="2020715"/>
    <lineage>
        <taxon>Bacteria</taxon>
        <taxon>Pseudomonadati</taxon>
        <taxon>Pseudomonadota</taxon>
        <taxon>Gammaproteobacteria</taxon>
        <taxon>Alteromonadales</taxon>
        <taxon>Colwelliaceae</taxon>
        <taxon>Thalassotalea</taxon>
    </lineage>
</organism>
<feature type="region of interest" description="Disordered" evidence="2">
    <location>
        <begin position="551"/>
        <end position="583"/>
    </location>
</feature>
<reference evidence="5 6" key="1">
    <citation type="submission" date="2019-05" db="EMBL/GenBank/DDBJ databases">
        <title>Genome sequences of Thalassotalea litorea 1K03283.</title>
        <authorList>
            <person name="Zhang D."/>
        </authorList>
    </citation>
    <scope>NUCLEOTIDE SEQUENCE [LARGE SCALE GENOMIC DNA]</scope>
    <source>
        <strain evidence="5 6">MCCC 1K03283</strain>
    </source>
</reference>
<dbReference type="InterPro" id="IPR020012">
    <property type="entry name" value="LysM_FimV"/>
</dbReference>
<keyword evidence="3" id="KW-0812">Transmembrane</keyword>
<dbReference type="RefSeq" id="WP_138320503.1">
    <property type="nucleotide sequence ID" value="NZ_VCBC01000012.1"/>
</dbReference>
<evidence type="ECO:0000313" key="5">
    <source>
        <dbReference type="EMBL" id="TLU64221.1"/>
    </source>
</evidence>
<name>A0A5R9ILU2_9GAMM</name>
<comment type="caution">
    <text evidence="5">The sequence shown here is derived from an EMBL/GenBank/DDBJ whole genome shotgun (WGS) entry which is preliminary data.</text>
</comment>
<protein>
    <recommendedName>
        <fullName evidence="7">LysM domain-containing protein</fullName>
    </recommendedName>
</protein>